<dbReference type="InterPro" id="IPR005467">
    <property type="entry name" value="His_kinase_dom"/>
</dbReference>
<keyword evidence="8 13" id="KW-0418">Kinase</keyword>
<dbReference type="Gene3D" id="6.10.340.10">
    <property type="match status" value="1"/>
</dbReference>
<evidence type="ECO:0000256" key="8">
    <source>
        <dbReference type="ARBA" id="ARBA00022777"/>
    </source>
</evidence>
<dbReference type="Pfam" id="PF02518">
    <property type="entry name" value="HATPase_c"/>
    <property type="match status" value="1"/>
</dbReference>
<keyword evidence="10" id="KW-0472">Membrane</keyword>
<accession>A0A3P3XSW1</accession>
<evidence type="ECO:0000256" key="9">
    <source>
        <dbReference type="ARBA" id="ARBA00022840"/>
    </source>
</evidence>
<keyword evidence="10" id="KW-1133">Transmembrane helix</keyword>
<name>A0A3P3XSW1_9SPIR</name>
<evidence type="ECO:0000256" key="3">
    <source>
        <dbReference type="ARBA" id="ARBA00012438"/>
    </source>
</evidence>
<dbReference type="Gene3D" id="3.30.565.10">
    <property type="entry name" value="Histidine kinase-like ATPase, C-terminal domain"/>
    <property type="match status" value="1"/>
</dbReference>
<dbReference type="PRINTS" id="PR00344">
    <property type="entry name" value="BCTRLSENSOR"/>
</dbReference>
<dbReference type="InterPro" id="IPR036890">
    <property type="entry name" value="HATPase_C_sf"/>
</dbReference>
<dbReference type="SUPFAM" id="SSF158472">
    <property type="entry name" value="HAMP domain-like"/>
    <property type="match status" value="1"/>
</dbReference>
<keyword evidence="5" id="KW-0597">Phosphoprotein</keyword>
<dbReference type="Gene3D" id="1.10.287.130">
    <property type="match status" value="1"/>
</dbReference>
<keyword evidence="10" id="KW-0812">Transmembrane</keyword>
<dbReference type="InterPro" id="IPR003661">
    <property type="entry name" value="HisK_dim/P_dom"/>
</dbReference>
<reference evidence="13" key="1">
    <citation type="submission" date="2017-02" db="EMBL/GenBank/DDBJ databases">
        <authorList>
            <person name="Regsiter A."/>
            <person name="William W."/>
        </authorList>
    </citation>
    <scope>NUCLEOTIDE SEQUENCE</scope>
    <source>
        <strain evidence="13">BdmA 4</strain>
    </source>
</reference>
<evidence type="ECO:0000256" key="2">
    <source>
        <dbReference type="ARBA" id="ARBA00004651"/>
    </source>
</evidence>
<evidence type="ECO:0000256" key="1">
    <source>
        <dbReference type="ARBA" id="ARBA00000085"/>
    </source>
</evidence>
<dbReference type="InterPro" id="IPR003660">
    <property type="entry name" value="HAMP_dom"/>
</dbReference>
<dbReference type="EC" id="2.7.13.3" evidence="3"/>
<dbReference type="GO" id="GO:0005886">
    <property type="term" value="C:plasma membrane"/>
    <property type="evidence" value="ECO:0007669"/>
    <property type="project" value="UniProtKB-SubCell"/>
</dbReference>
<dbReference type="GO" id="GO:0000155">
    <property type="term" value="F:phosphorelay sensor kinase activity"/>
    <property type="evidence" value="ECO:0007669"/>
    <property type="project" value="InterPro"/>
</dbReference>
<dbReference type="PANTHER" id="PTHR44936:SF10">
    <property type="entry name" value="SENSOR PROTEIN RSTB"/>
    <property type="match status" value="1"/>
</dbReference>
<dbReference type="SUPFAM" id="SSF55874">
    <property type="entry name" value="ATPase domain of HSP90 chaperone/DNA topoisomerase II/histidine kinase"/>
    <property type="match status" value="1"/>
</dbReference>
<dbReference type="SMART" id="SM00388">
    <property type="entry name" value="HisKA"/>
    <property type="match status" value="1"/>
</dbReference>
<feature type="domain" description="HAMP" evidence="12">
    <location>
        <begin position="66"/>
        <end position="118"/>
    </location>
</feature>
<dbReference type="CDD" id="cd00082">
    <property type="entry name" value="HisKA"/>
    <property type="match status" value="1"/>
</dbReference>
<evidence type="ECO:0000256" key="6">
    <source>
        <dbReference type="ARBA" id="ARBA00022679"/>
    </source>
</evidence>
<dbReference type="PROSITE" id="PS50109">
    <property type="entry name" value="HIS_KIN"/>
    <property type="match status" value="1"/>
</dbReference>
<evidence type="ECO:0000256" key="5">
    <source>
        <dbReference type="ARBA" id="ARBA00022553"/>
    </source>
</evidence>
<keyword evidence="6 13" id="KW-0808">Transferase</keyword>
<dbReference type="PANTHER" id="PTHR44936">
    <property type="entry name" value="SENSOR PROTEIN CREC"/>
    <property type="match status" value="1"/>
</dbReference>
<keyword evidence="9" id="KW-0067">ATP-binding</keyword>
<evidence type="ECO:0000259" key="11">
    <source>
        <dbReference type="PROSITE" id="PS50109"/>
    </source>
</evidence>
<dbReference type="EMBL" id="FWDO01000005">
    <property type="protein sequence ID" value="SLM19360.1"/>
    <property type="molecule type" value="Genomic_DNA"/>
</dbReference>
<dbReference type="PROSITE" id="PS50885">
    <property type="entry name" value="HAMP"/>
    <property type="match status" value="1"/>
</dbReference>
<gene>
    <name evidence="13" type="ORF">SPIRO4BDMA_50875</name>
</gene>
<dbReference type="Pfam" id="PF00672">
    <property type="entry name" value="HAMP"/>
    <property type="match status" value="1"/>
</dbReference>
<evidence type="ECO:0000256" key="10">
    <source>
        <dbReference type="SAM" id="Phobius"/>
    </source>
</evidence>
<feature type="domain" description="Histidine kinase" evidence="11">
    <location>
        <begin position="126"/>
        <end position="332"/>
    </location>
</feature>
<comment type="catalytic activity">
    <reaction evidence="1">
        <text>ATP + protein L-histidine = ADP + protein N-phospho-L-histidine.</text>
        <dbReference type="EC" id="2.7.13.3"/>
    </reaction>
</comment>
<dbReference type="InterPro" id="IPR003594">
    <property type="entry name" value="HATPase_dom"/>
</dbReference>
<dbReference type="CDD" id="cd06225">
    <property type="entry name" value="HAMP"/>
    <property type="match status" value="1"/>
</dbReference>
<comment type="subcellular location">
    <subcellularLocation>
        <location evidence="2">Cell membrane</location>
        <topology evidence="2">Multi-pass membrane protein</topology>
    </subcellularLocation>
</comment>
<dbReference type="SMART" id="SM00387">
    <property type="entry name" value="HATPase_c"/>
    <property type="match status" value="1"/>
</dbReference>
<evidence type="ECO:0000259" key="12">
    <source>
        <dbReference type="PROSITE" id="PS50885"/>
    </source>
</evidence>
<dbReference type="AlphaFoldDB" id="A0A3P3XSW1"/>
<feature type="transmembrane region" description="Helical" evidence="10">
    <location>
        <begin position="45"/>
        <end position="65"/>
    </location>
</feature>
<keyword evidence="7" id="KW-0547">Nucleotide-binding</keyword>
<dbReference type="GO" id="GO:0005524">
    <property type="term" value="F:ATP binding"/>
    <property type="evidence" value="ECO:0007669"/>
    <property type="project" value="UniProtKB-KW"/>
</dbReference>
<evidence type="ECO:0000313" key="13">
    <source>
        <dbReference type="EMBL" id="SLM19360.1"/>
    </source>
</evidence>
<dbReference type="Pfam" id="PF00512">
    <property type="entry name" value="HisKA"/>
    <property type="match status" value="1"/>
</dbReference>
<organism evidence="13">
    <name type="scientific">uncultured spirochete</name>
    <dbReference type="NCBI Taxonomy" id="156406"/>
    <lineage>
        <taxon>Bacteria</taxon>
        <taxon>Pseudomonadati</taxon>
        <taxon>Spirochaetota</taxon>
        <taxon>Spirochaetia</taxon>
        <taxon>Spirochaetales</taxon>
        <taxon>environmental samples</taxon>
    </lineage>
</organism>
<dbReference type="SUPFAM" id="SSF47384">
    <property type="entry name" value="Homodimeric domain of signal transducing histidine kinase"/>
    <property type="match status" value="1"/>
</dbReference>
<dbReference type="InterPro" id="IPR050980">
    <property type="entry name" value="2C_sensor_his_kinase"/>
</dbReference>
<protein>
    <recommendedName>
        <fullName evidence="3">histidine kinase</fullName>
        <ecNumber evidence="3">2.7.13.3</ecNumber>
    </recommendedName>
</protein>
<dbReference type="InterPro" id="IPR004358">
    <property type="entry name" value="Sig_transdc_His_kin-like_C"/>
</dbReference>
<evidence type="ECO:0000256" key="4">
    <source>
        <dbReference type="ARBA" id="ARBA00022475"/>
    </source>
</evidence>
<sequence length="335" mass="37846">MENISKRGRDIQGYRDRKLYVGFSDERGYFVFYGNPLFNIERLPVVLGTFLLIGSLPLIITFFVIRMLLLPLKRLEQGVSELNAGNLSFRVSPVRDDELGALAKAFNHMAEQIQQMISDKEQLILDVSHELKTPITRIKLSLEFLENEALRKSLEEDVDEMDLKVQELLTSARLNTPYGSPKREKTELAAFLLWIIGQYGKDPPGAVLLPGDPAVFVEVDQGLFQTACKNVLENAIRYSRPNAPPVELWYEVGASFVEISFRDHGVGIASEHLDRVFEPFYRVDRSRDRRAGGYGLGFYLVKKIVTAHDGTVLIESEVGKGTLVTIRIPRNNSSN</sequence>
<proteinExistence type="predicted"/>
<keyword evidence="4" id="KW-1003">Cell membrane</keyword>
<evidence type="ECO:0000256" key="7">
    <source>
        <dbReference type="ARBA" id="ARBA00022741"/>
    </source>
</evidence>
<dbReference type="InterPro" id="IPR036097">
    <property type="entry name" value="HisK_dim/P_sf"/>
</dbReference>
<dbReference type="SMART" id="SM00304">
    <property type="entry name" value="HAMP"/>
    <property type="match status" value="1"/>
</dbReference>